<dbReference type="EMBL" id="JAENGY010002999">
    <property type="protein sequence ID" value="KAG6942683.1"/>
    <property type="molecule type" value="Genomic_DNA"/>
</dbReference>
<proteinExistence type="predicted"/>
<feature type="compositionally biased region" description="Polar residues" evidence="1">
    <location>
        <begin position="110"/>
        <end position="120"/>
    </location>
</feature>
<keyword evidence="3" id="KW-1185">Reference proteome</keyword>
<evidence type="ECO:0000256" key="1">
    <source>
        <dbReference type="SAM" id="MobiDB-lite"/>
    </source>
</evidence>
<evidence type="ECO:0000313" key="3">
    <source>
        <dbReference type="Proteomes" id="UP000709295"/>
    </source>
</evidence>
<comment type="caution">
    <text evidence="2">The sequence shown here is derived from an EMBL/GenBank/DDBJ whole genome shotgun (WGS) entry which is preliminary data.</text>
</comment>
<gene>
    <name evidence="2" type="ORF">JG688_00017987</name>
</gene>
<dbReference type="AlphaFoldDB" id="A0A8J5LY74"/>
<organism evidence="2 3">
    <name type="scientific">Phytophthora aleatoria</name>
    <dbReference type="NCBI Taxonomy" id="2496075"/>
    <lineage>
        <taxon>Eukaryota</taxon>
        <taxon>Sar</taxon>
        <taxon>Stramenopiles</taxon>
        <taxon>Oomycota</taxon>
        <taxon>Peronosporomycetes</taxon>
        <taxon>Peronosporales</taxon>
        <taxon>Peronosporaceae</taxon>
        <taxon>Phytophthora</taxon>
    </lineage>
</organism>
<feature type="compositionally biased region" description="Basic and acidic residues" evidence="1">
    <location>
        <begin position="143"/>
        <end position="157"/>
    </location>
</feature>
<evidence type="ECO:0000313" key="2">
    <source>
        <dbReference type="EMBL" id="KAG6942683.1"/>
    </source>
</evidence>
<feature type="compositionally biased region" description="Acidic residues" evidence="1">
    <location>
        <begin position="63"/>
        <end position="81"/>
    </location>
</feature>
<feature type="region of interest" description="Disordered" evidence="1">
    <location>
        <begin position="1"/>
        <end position="157"/>
    </location>
</feature>
<feature type="compositionally biased region" description="Basic and acidic residues" evidence="1">
    <location>
        <begin position="11"/>
        <end position="61"/>
    </location>
</feature>
<dbReference type="Proteomes" id="UP000709295">
    <property type="component" value="Unassembled WGS sequence"/>
</dbReference>
<accession>A0A8J5LY74</accession>
<sequence length="157" mass="17575">MDEEEHVGIMIRERVVGNAERHEEPEEPELSEHSDGEHHEEGDESREEHDTEVVDDSHLGEVAEQELETEEDDEDVSDDEITVASVFGSDVDSVQADDVLEEDPTATHGEGTSTSLSGNASVEGHEETEDAQPFQRLTGKRTHRDETPSEEMRVRLE</sequence>
<protein>
    <submittedName>
        <fullName evidence="2">Uncharacterized protein</fullName>
    </submittedName>
</protein>
<name>A0A8J5LY74_9STRA</name>
<reference evidence="2" key="1">
    <citation type="submission" date="2021-01" db="EMBL/GenBank/DDBJ databases">
        <title>Phytophthora aleatoria, a newly-described species from Pinus radiata is distinct from Phytophthora cactorum isolates based on comparative genomics.</title>
        <authorList>
            <person name="Mcdougal R."/>
            <person name="Panda P."/>
            <person name="Williams N."/>
            <person name="Studholme D.J."/>
        </authorList>
    </citation>
    <scope>NUCLEOTIDE SEQUENCE</scope>
    <source>
        <strain evidence="2">NZFS 4037</strain>
    </source>
</reference>